<dbReference type="InterPro" id="IPR012317">
    <property type="entry name" value="Poly(ADP-ribose)pol_cat_dom"/>
</dbReference>
<reference evidence="2 3" key="1">
    <citation type="journal article" date="2011" name="BMC Genomics">
        <title>Insight into cross-talk between intra-amoebal pathogens.</title>
        <authorList>
            <person name="Gimenez G."/>
            <person name="Bertelli C."/>
            <person name="Moliner C."/>
            <person name="Robert C."/>
            <person name="Raoult D."/>
            <person name="Fournier P.E."/>
            <person name="Greub G."/>
        </authorList>
    </citation>
    <scope>NUCLEOTIDE SEQUENCE [LARGE SCALE GENOMIC DNA]</scope>
    <source>
        <strain evidence="2 3">LLAP12</strain>
    </source>
</reference>
<dbReference type="OrthoDB" id="5630341at2"/>
<dbReference type="Proteomes" id="UP000002770">
    <property type="component" value="Unassembled WGS sequence"/>
</dbReference>
<dbReference type="GO" id="GO:0003950">
    <property type="term" value="F:NAD+ poly-ADP-ribosyltransferase activity"/>
    <property type="evidence" value="ECO:0007669"/>
    <property type="project" value="InterPro"/>
</dbReference>
<name>G9EKM2_9GAMM</name>
<dbReference type="Pfam" id="PF00644">
    <property type="entry name" value="PARP"/>
    <property type="match status" value="1"/>
</dbReference>
<evidence type="ECO:0000313" key="3">
    <source>
        <dbReference type="Proteomes" id="UP000002770"/>
    </source>
</evidence>
<organism evidence="2 3">
    <name type="scientific">Legionella drancourtii LLAP12</name>
    <dbReference type="NCBI Taxonomy" id="658187"/>
    <lineage>
        <taxon>Bacteria</taxon>
        <taxon>Pseudomonadati</taxon>
        <taxon>Pseudomonadota</taxon>
        <taxon>Gammaproteobacteria</taxon>
        <taxon>Legionellales</taxon>
        <taxon>Legionellaceae</taxon>
        <taxon>Legionella</taxon>
    </lineage>
</organism>
<keyword evidence="3" id="KW-1185">Reference proteome</keyword>
<evidence type="ECO:0000313" key="2">
    <source>
        <dbReference type="EMBL" id="EHL32155.1"/>
    </source>
</evidence>
<proteinExistence type="predicted"/>
<gene>
    <name evidence="2" type="ORF">LDG_5757</name>
</gene>
<protein>
    <recommendedName>
        <fullName evidence="1">PARP catalytic domain-containing protein</fullName>
    </recommendedName>
</protein>
<sequence length="642" mass="73501">MYDMRLDKNIVELSFEFEKLIQRINTTGELDLTNRTINEQELPILFFAIEQNEINDAFLLGVKPNHYQQELFKKLQEKSRLQKTPIQIHYTQKLDDVLTSQFDRQFRQQAHDNYKASMRFEPSRLGSAISKGPTAFLSQVMKEIKGEVAQFGGEDNETKVTLVKKLNNPGIQKKFEDIREKKLTRPLPESLASSMQTIQTTDIDLAAGEMLLYHGTSSETSPLIMRYGFDEGRCRFVTGNGYGPLGKGIYFTPELSKAATFARCSQCDKTEQCFCYDEKTMTAAERVVLLSRVYVGNPVILLAKNPAIKDQENPPEGFNSYVALSKDIDGLSAFRSTEICVPKGIQAIPLYEIRFTFSPNYLLLDKWDEAIRRTNLNSTSEIQGLFHNHYVKLKELIQLRADNDNSDEIEKKAGEVHYWGNEIIKSLSDKKNQLTTQDNLTTEQAENIKLISEQCMIFINLQTQLKNILTKNECKSANRPSEKKTNIQNSYLSGPSFFNRLLPKQYALKQDLSKLHSTLNNNEDPKELMKKLIDSLSIAIARDQTKSSSLPFFSSNPSHRILLTQTMIRLKGQLEPIEHTTPQQAYHLLSSAINSLRKDADKYKEIKTATAFIMMKEFQQTLESMDLEDLSYVNNEKEKISY</sequence>
<dbReference type="HOGENOM" id="CLU_426288_0_0_6"/>
<dbReference type="EMBL" id="JH413802">
    <property type="protein sequence ID" value="EHL32155.1"/>
    <property type="molecule type" value="Genomic_DNA"/>
</dbReference>
<dbReference type="Gene3D" id="3.90.228.10">
    <property type="match status" value="1"/>
</dbReference>
<dbReference type="InParanoid" id="G9EKM2"/>
<accession>G9EKM2</accession>
<dbReference type="AlphaFoldDB" id="G9EKM2"/>
<dbReference type="RefSeq" id="WP_006869719.1">
    <property type="nucleotide sequence ID" value="NZ_JH413802.1"/>
</dbReference>
<feature type="domain" description="PARP catalytic" evidence="1">
    <location>
        <begin position="144"/>
        <end position="329"/>
    </location>
</feature>
<dbReference type="SUPFAM" id="SSF56399">
    <property type="entry name" value="ADP-ribosylation"/>
    <property type="match status" value="1"/>
</dbReference>
<evidence type="ECO:0000259" key="1">
    <source>
        <dbReference type="Pfam" id="PF00644"/>
    </source>
</evidence>